<dbReference type="Proteomes" id="UP001219525">
    <property type="component" value="Unassembled WGS sequence"/>
</dbReference>
<accession>A0AAD6Y4G4</accession>
<gene>
    <name evidence="3" type="ORF">GGX14DRAFT_322821</name>
</gene>
<comment type="caution">
    <text evidence="3">The sequence shown here is derived from an EMBL/GenBank/DDBJ whole genome shotgun (WGS) entry which is preliminary data.</text>
</comment>
<feature type="non-terminal residue" evidence="3">
    <location>
        <position position="1"/>
    </location>
</feature>
<feature type="compositionally biased region" description="Polar residues" evidence="1">
    <location>
        <begin position="23"/>
        <end position="38"/>
    </location>
</feature>
<feature type="region of interest" description="Disordered" evidence="1">
    <location>
        <begin position="1"/>
        <end position="45"/>
    </location>
</feature>
<dbReference type="AlphaFoldDB" id="A0AAD6Y4G4"/>
<evidence type="ECO:0000313" key="3">
    <source>
        <dbReference type="EMBL" id="KAJ7193748.1"/>
    </source>
</evidence>
<feature type="region of interest" description="Disordered" evidence="1">
    <location>
        <begin position="299"/>
        <end position="329"/>
    </location>
</feature>
<evidence type="ECO:0000259" key="2">
    <source>
        <dbReference type="Pfam" id="PF20149"/>
    </source>
</evidence>
<evidence type="ECO:0000256" key="1">
    <source>
        <dbReference type="SAM" id="MobiDB-lite"/>
    </source>
</evidence>
<sequence length="329" mass="36401">LGMSSPRGSSPSPPARGREWQRTAETSSSKRPAPQESSVVPPPAKRAKLAKQEAPFCDGFVLGSKPKASDYVPVVRAILLRACTDYSGRIITINALPSVGLQGEWAKQTFRAACRAADERYILSPRMAKIIVARGSQVRGKLVEIVRTLFAPNYEFARSTNVKTIAANKEKAELLLHKSAAHYKDPTTRAGYAENKIIGEVRQLVFFKERTSVGIIFSSYFDPIPFPLIALEITTLEFCAKEWQTGTFSAAKFTEKSIAEAYAGHLADTEKWSKLNEAVVDKLRRKWYVRASRPVTKITSTDKAGNMDEEQQNALRDELAGRTGDTDSE</sequence>
<reference evidence="3" key="1">
    <citation type="submission" date="2023-03" db="EMBL/GenBank/DDBJ databases">
        <title>Massive genome expansion in bonnet fungi (Mycena s.s.) driven by repeated elements and novel gene families across ecological guilds.</title>
        <authorList>
            <consortium name="Lawrence Berkeley National Laboratory"/>
            <person name="Harder C.B."/>
            <person name="Miyauchi S."/>
            <person name="Viragh M."/>
            <person name="Kuo A."/>
            <person name="Thoen E."/>
            <person name="Andreopoulos B."/>
            <person name="Lu D."/>
            <person name="Skrede I."/>
            <person name="Drula E."/>
            <person name="Henrissat B."/>
            <person name="Morin E."/>
            <person name="Kohler A."/>
            <person name="Barry K."/>
            <person name="LaButti K."/>
            <person name="Morin E."/>
            <person name="Salamov A."/>
            <person name="Lipzen A."/>
            <person name="Mereny Z."/>
            <person name="Hegedus B."/>
            <person name="Baldrian P."/>
            <person name="Stursova M."/>
            <person name="Weitz H."/>
            <person name="Taylor A."/>
            <person name="Grigoriev I.V."/>
            <person name="Nagy L.G."/>
            <person name="Martin F."/>
            <person name="Kauserud H."/>
        </authorList>
    </citation>
    <scope>NUCLEOTIDE SEQUENCE</scope>
    <source>
        <strain evidence="3">9144</strain>
    </source>
</reference>
<feature type="non-terminal residue" evidence="3">
    <location>
        <position position="329"/>
    </location>
</feature>
<organism evidence="3 4">
    <name type="scientific">Mycena pura</name>
    <dbReference type="NCBI Taxonomy" id="153505"/>
    <lineage>
        <taxon>Eukaryota</taxon>
        <taxon>Fungi</taxon>
        <taxon>Dikarya</taxon>
        <taxon>Basidiomycota</taxon>
        <taxon>Agaricomycotina</taxon>
        <taxon>Agaricomycetes</taxon>
        <taxon>Agaricomycetidae</taxon>
        <taxon>Agaricales</taxon>
        <taxon>Marasmiineae</taxon>
        <taxon>Mycenaceae</taxon>
        <taxon>Mycena</taxon>
    </lineage>
</organism>
<name>A0AAD6Y4G4_9AGAR</name>
<dbReference type="EMBL" id="JARJCW010000105">
    <property type="protein sequence ID" value="KAJ7193748.1"/>
    <property type="molecule type" value="Genomic_DNA"/>
</dbReference>
<feature type="domain" description="DUF6532" evidence="2">
    <location>
        <begin position="81"/>
        <end position="272"/>
    </location>
</feature>
<evidence type="ECO:0000313" key="4">
    <source>
        <dbReference type="Proteomes" id="UP001219525"/>
    </source>
</evidence>
<protein>
    <recommendedName>
        <fullName evidence="2">DUF6532 domain-containing protein</fullName>
    </recommendedName>
</protein>
<feature type="compositionally biased region" description="Low complexity" evidence="1">
    <location>
        <begin position="1"/>
        <end position="10"/>
    </location>
</feature>
<keyword evidence="4" id="KW-1185">Reference proteome</keyword>
<dbReference type="Pfam" id="PF20149">
    <property type="entry name" value="DUF6532"/>
    <property type="match status" value="1"/>
</dbReference>
<proteinExistence type="predicted"/>
<dbReference type="InterPro" id="IPR045341">
    <property type="entry name" value="DUF6532"/>
</dbReference>